<evidence type="ECO:0000313" key="4">
    <source>
        <dbReference type="Proteomes" id="UP000568380"/>
    </source>
</evidence>
<dbReference type="SUPFAM" id="SSF47240">
    <property type="entry name" value="Ferritin-like"/>
    <property type="match status" value="1"/>
</dbReference>
<gene>
    <name evidence="3" type="ORF">HNR40_005976</name>
</gene>
<dbReference type="InterPro" id="IPR012347">
    <property type="entry name" value="Ferritin-like"/>
</dbReference>
<feature type="region of interest" description="Disordered" evidence="1">
    <location>
        <begin position="143"/>
        <end position="166"/>
    </location>
</feature>
<dbReference type="AlphaFoldDB" id="A0A7W8A6M2"/>
<proteinExistence type="predicted"/>
<dbReference type="InterPro" id="IPR009078">
    <property type="entry name" value="Ferritin-like_SF"/>
</dbReference>
<evidence type="ECO:0000313" key="3">
    <source>
        <dbReference type="EMBL" id="MBB5080489.1"/>
    </source>
</evidence>
<keyword evidence="4" id="KW-1185">Reference proteome</keyword>
<comment type="caution">
    <text evidence="3">The sequence shown here is derived from an EMBL/GenBank/DDBJ whole genome shotgun (WGS) entry which is preliminary data.</text>
</comment>
<dbReference type="CDD" id="cd00657">
    <property type="entry name" value="Ferritin_like"/>
    <property type="match status" value="1"/>
</dbReference>
<dbReference type="RefSeq" id="WP_184967010.1">
    <property type="nucleotide sequence ID" value="NZ_JACHIN010000008.1"/>
</dbReference>
<accession>A0A7W8A6M2</accession>
<dbReference type="Gene3D" id="1.20.1260.10">
    <property type="match status" value="1"/>
</dbReference>
<feature type="compositionally biased region" description="Pro residues" evidence="1">
    <location>
        <begin position="147"/>
        <end position="158"/>
    </location>
</feature>
<evidence type="ECO:0000256" key="1">
    <source>
        <dbReference type="SAM" id="MobiDB-lite"/>
    </source>
</evidence>
<name>A0A7W8A6M2_9ACTN</name>
<dbReference type="EMBL" id="JACHIN010000008">
    <property type="protein sequence ID" value="MBB5080489.1"/>
    <property type="molecule type" value="Genomic_DNA"/>
</dbReference>
<dbReference type="Pfam" id="PF14530">
    <property type="entry name" value="DUF4439"/>
    <property type="match status" value="1"/>
</dbReference>
<sequence>MTASAERPRTARLGPASDLERLRKALAAEHAAIYAYGLIGARTTGALRARVTSAFDGHRARRDQLRGLITARQGRPAEPEPSYALPVTPDNATEAIRLAVHVEQGITATYLELAACEDAALRRYAALAMQESVTRAYGFRPSVPTFPGMPTPPKPTPTQTPTTSPG</sequence>
<reference evidence="3 4" key="1">
    <citation type="submission" date="2020-08" db="EMBL/GenBank/DDBJ databases">
        <title>Genomic Encyclopedia of Type Strains, Phase IV (KMG-IV): sequencing the most valuable type-strain genomes for metagenomic binning, comparative biology and taxonomic classification.</title>
        <authorList>
            <person name="Goeker M."/>
        </authorList>
    </citation>
    <scope>NUCLEOTIDE SEQUENCE [LARGE SCALE GENOMIC DNA]</scope>
    <source>
        <strain evidence="3 4">DSM 45385</strain>
    </source>
</reference>
<dbReference type="Proteomes" id="UP000568380">
    <property type="component" value="Unassembled WGS sequence"/>
</dbReference>
<feature type="domain" description="DUF4439" evidence="2">
    <location>
        <begin position="22"/>
        <end position="150"/>
    </location>
</feature>
<evidence type="ECO:0000259" key="2">
    <source>
        <dbReference type="Pfam" id="PF14530"/>
    </source>
</evidence>
<dbReference type="InterPro" id="IPR029447">
    <property type="entry name" value="DUF4439"/>
</dbReference>
<protein>
    <submittedName>
        <fullName evidence="3">Rubrerythrin</fullName>
    </submittedName>
</protein>
<organism evidence="3 4">
    <name type="scientific">Nonomuraea endophytica</name>
    <dbReference type="NCBI Taxonomy" id="714136"/>
    <lineage>
        <taxon>Bacteria</taxon>
        <taxon>Bacillati</taxon>
        <taxon>Actinomycetota</taxon>
        <taxon>Actinomycetes</taxon>
        <taxon>Streptosporangiales</taxon>
        <taxon>Streptosporangiaceae</taxon>
        <taxon>Nonomuraea</taxon>
    </lineage>
</organism>